<dbReference type="PANTHER" id="PTHR11735">
    <property type="entry name" value="TRNA N6-ADENOSINE THREONYLCARBAMOYLTRANSFERASE"/>
    <property type="match status" value="1"/>
</dbReference>
<accession>A0ABY6J072</accession>
<dbReference type="NCBIfam" id="TIGR03725">
    <property type="entry name" value="T6A_YeaZ"/>
    <property type="match status" value="1"/>
</dbReference>
<dbReference type="SUPFAM" id="SSF53067">
    <property type="entry name" value="Actin-like ATPase domain"/>
    <property type="match status" value="2"/>
</dbReference>
<dbReference type="PANTHER" id="PTHR11735:SF11">
    <property type="entry name" value="TRNA THREONYLCARBAMOYLADENOSINE BIOSYNTHESIS PROTEIN TSAB"/>
    <property type="match status" value="1"/>
</dbReference>
<dbReference type="Gene3D" id="3.30.420.40">
    <property type="match status" value="2"/>
</dbReference>
<dbReference type="InterPro" id="IPR022496">
    <property type="entry name" value="T6A_TsaB"/>
</dbReference>
<sequence>MNDTAFVNCYGQNTFSKWKRSWPTVKIVALILNIDTATSIGSVCLANDGEVLQLIRNAEQKDHAAKLPSFIQQVLDAARITARDLDAVCVSAGPGSYTGLRVGAATAKGLCYAWRKPLIAISTLKMMASGMINTAKERETLYCPMIDARRMEVFTAVYDAGLQPLLAPQALILDDSSYSEWLKTKQVLFFGDGAAKWQPALAHEPNALFPPYEISAAHMAPLADKAFGQNDFEDLAYFAPHYLKAFFHPGSK</sequence>
<dbReference type="InterPro" id="IPR043129">
    <property type="entry name" value="ATPase_NBD"/>
</dbReference>
<gene>
    <name evidence="2" type="primary">tsaB</name>
    <name evidence="2" type="ORF">MKQ68_23350</name>
</gene>
<evidence type="ECO:0000259" key="1">
    <source>
        <dbReference type="Pfam" id="PF00814"/>
    </source>
</evidence>
<dbReference type="EMBL" id="CP107006">
    <property type="protein sequence ID" value="UYQ93020.1"/>
    <property type="molecule type" value="Genomic_DNA"/>
</dbReference>
<dbReference type="EC" id="2.3.1.234" evidence="2"/>
<dbReference type="InterPro" id="IPR000905">
    <property type="entry name" value="Gcp-like_dom"/>
</dbReference>
<feature type="domain" description="Gcp-like" evidence="1">
    <location>
        <begin position="60"/>
        <end position="161"/>
    </location>
</feature>
<evidence type="ECO:0000313" key="2">
    <source>
        <dbReference type="EMBL" id="UYQ93020.1"/>
    </source>
</evidence>
<dbReference type="CDD" id="cd24032">
    <property type="entry name" value="ASKHA_NBD_TsaB"/>
    <property type="match status" value="1"/>
</dbReference>
<organism evidence="2 3">
    <name type="scientific">Chitinophaga horti</name>
    <dbReference type="NCBI Taxonomy" id="2920382"/>
    <lineage>
        <taxon>Bacteria</taxon>
        <taxon>Pseudomonadati</taxon>
        <taxon>Bacteroidota</taxon>
        <taxon>Chitinophagia</taxon>
        <taxon>Chitinophagales</taxon>
        <taxon>Chitinophagaceae</taxon>
        <taxon>Chitinophaga</taxon>
    </lineage>
</organism>
<dbReference type="GO" id="GO:0061711">
    <property type="term" value="F:tRNA N(6)-L-threonylcarbamoyladenine synthase activity"/>
    <property type="evidence" value="ECO:0007669"/>
    <property type="project" value="UniProtKB-EC"/>
</dbReference>
<reference evidence="2" key="1">
    <citation type="submission" date="2022-10" db="EMBL/GenBank/DDBJ databases">
        <title>Chitinophaga sp. nov., isolated from soil.</title>
        <authorList>
            <person name="Jeon C.O."/>
        </authorList>
    </citation>
    <scope>NUCLEOTIDE SEQUENCE</scope>
    <source>
        <strain evidence="2">R8</strain>
    </source>
</reference>
<proteinExistence type="predicted"/>
<keyword evidence="2" id="KW-0808">Transferase</keyword>
<dbReference type="Pfam" id="PF00814">
    <property type="entry name" value="TsaD"/>
    <property type="match status" value="1"/>
</dbReference>
<protein>
    <submittedName>
        <fullName evidence="2">tRNA (Adenosine(37)-N6)-threonylcarbamoyltransferase complex dimerization subunit type 1 TsaB</fullName>
        <ecNumber evidence="2">2.3.1.234</ecNumber>
    </submittedName>
</protein>
<keyword evidence="2" id="KW-0012">Acyltransferase</keyword>
<name>A0ABY6J072_9BACT</name>
<dbReference type="Proteomes" id="UP001162741">
    <property type="component" value="Chromosome"/>
</dbReference>
<dbReference type="RefSeq" id="WP_264281169.1">
    <property type="nucleotide sequence ID" value="NZ_CP107006.1"/>
</dbReference>
<evidence type="ECO:0000313" key="3">
    <source>
        <dbReference type="Proteomes" id="UP001162741"/>
    </source>
</evidence>
<keyword evidence="3" id="KW-1185">Reference proteome</keyword>